<protein>
    <submittedName>
        <fullName evidence="3">7TM_GPCR_Srx domain-containing protein</fullName>
    </submittedName>
</protein>
<accession>A0A1I7ZS25</accession>
<dbReference type="Proteomes" id="UP000095287">
    <property type="component" value="Unplaced"/>
</dbReference>
<sequence>MKNASAVNASAVNASAVNATRANVTVTIGTSKSFGDTVVSGYIVAGAISAAIVIAIAISVAYYFFNKKTKYPEWRRSYGFVSQTAVPAITFVCLAHLCTDFKNVFFDVFTVWDLFFKSLVVVTDFVALFYLAIKIRFFPFCRLLWNSWRTGNWKNHEKEEVVVPVQARDVRYVHGLTLQHYYDRQRVTEGLDDPIQCPLQAHSHRVCLKISLTGKRDDTGDIDGWQFIPPKLYFPKKFMEAQGHASNRPFHCVLEETANMLNGDMNKLSTRVESITISHPCLCGQPLMLIR</sequence>
<keyword evidence="2" id="KW-1185">Reference proteome</keyword>
<dbReference type="AlphaFoldDB" id="A0A1I7ZS25"/>
<evidence type="ECO:0000313" key="2">
    <source>
        <dbReference type="Proteomes" id="UP000095287"/>
    </source>
</evidence>
<feature type="transmembrane region" description="Helical" evidence="1">
    <location>
        <begin position="77"/>
        <end position="97"/>
    </location>
</feature>
<name>A0A1I7ZS25_9BILA</name>
<evidence type="ECO:0000256" key="1">
    <source>
        <dbReference type="SAM" id="Phobius"/>
    </source>
</evidence>
<feature type="transmembrane region" description="Helical" evidence="1">
    <location>
        <begin position="109"/>
        <end position="133"/>
    </location>
</feature>
<proteinExistence type="predicted"/>
<keyword evidence="1" id="KW-0812">Transmembrane</keyword>
<keyword evidence="1" id="KW-1133">Transmembrane helix</keyword>
<feature type="transmembrane region" description="Helical" evidence="1">
    <location>
        <begin position="42"/>
        <end position="65"/>
    </location>
</feature>
<organism evidence="2 3">
    <name type="scientific">Steinernema glaseri</name>
    <dbReference type="NCBI Taxonomy" id="37863"/>
    <lineage>
        <taxon>Eukaryota</taxon>
        <taxon>Metazoa</taxon>
        <taxon>Ecdysozoa</taxon>
        <taxon>Nematoda</taxon>
        <taxon>Chromadorea</taxon>
        <taxon>Rhabditida</taxon>
        <taxon>Tylenchina</taxon>
        <taxon>Panagrolaimomorpha</taxon>
        <taxon>Strongyloidoidea</taxon>
        <taxon>Steinernematidae</taxon>
        <taxon>Steinernema</taxon>
    </lineage>
</organism>
<evidence type="ECO:0000313" key="3">
    <source>
        <dbReference type="WBParaSite" id="L893_g29362.t1"/>
    </source>
</evidence>
<dbReference type="WBParaSite" id="L893_g29362.t1">
    <property type="protein sequence ID" value="L893_g29362.t1"/>
    <property type="gene ID" value="L893_g29362"/>
</dbReference>
<reference evidence="3" key="1">
    <citation type="submission" date="2016-11" db="UniProtKB">
        <authorList>
            <consortium name="WormBaseParasite"/>
        </authorList>
    </citation>
    <scope>IDENTIFICATION</scope>
</reference>
<keyword evidence="1" id="KW-0472">Membrane</keyword>